<protein>
    <submittedName>
        <fullName evidence="3">PA14 domain-containing protein</fullName>
    </submittedName>
</protein>
<feature type="transmembrane region" description="Helical" evidence="1">
    <location>
        <begin position="463"/>
        <end position="483"/>
    </location>
</feature>
<accession>A0AAW7X7E8</accession>
<feature type="domain" description="PA14" evidence="2">
    <location>
        <begin position="497"/>
        <end position="640"/>
    </location>
</feature>
<organism evidence="3 4">
    <name type="scientific">Saccharophagus degradans</name>
    <dbReference type="NCBI Taxonomy" id="86304"/>
    <lineage>
        <taxon>Bacteria</taxon>
        <taxon>Pseudomonadati</taxon>
        <taxon>Pseudomonadota</taxon>
        <taxon>Gammaproteobacteria</taxon>
        <taxon>Cellvibrionales</taxon>
        <taxon>Cellvibrionaceae</taxon>
        <taxon>Saccharophagus</taxon>
    </lineage>
</organism>
<keyword evidence="1" id="KW-0472">Membrane</keyword>
<dbReference type="Pfam" id="PF07691">
    <property type="entry name" value="PA14"/>
    <property type="match status" value="1"/>
</dbReference>
<comment type="caution">
    <text evidence="3">The sequence shown here is derived from an EMBL/GenBank/DDBJ whole genome shotgun (WGS) entry which is preliminary data.</text>
</comment>
<evidence type="ECO:0000259" key="2">
    <source>
        <dbReference type="PROSITE" id="PS51820"/>
    </source>
</evidence>
<sequence>MNNPINYTGDVAAATFTNKGGFAGWLKQSLCYCVNQHWFAISAVIALSTIANFILVFGFSEYQHYLTSDMHGYWERAVQIYVGDEKTPNTWVSNAPFYPRVIAGIFTWLNLFGLNEYRLDVLLSINILISILGTLGLYMIGQQFKPNTRLGLYIAGAYAFSYPTMYFNTFLLGEPFAIPLIIFSIALLFKYYNSYKIAYVGVLLAFAVGVRPSNGLLGLPFGLYILFAGISLTWANRGQWIKLMFPRCLKAGAFSLGFLIVIIGIIAENYRISDGKLRNLTAHSGYNFFLGQSQSHKIVSRFEGLEYGFVPSPVANHPEYGTVFTTTPIYDSKAFYQMGWDILHDHPHLYWSHLLDYKNLYFDNLFPAVPSVWGFNTLYDPFRYVLFILTILCGLLFIPLKEKDIKVAHVAFFTGSFVLCAGSLYFFTITHQYFQNFSYIVYVLGVTAAWSSIRHYHKYRKGIFVFCAIVGVVTVANYTYQWYSKTFYTPKIEIVAENSDQYIYNLYQDKKVKDSKTFTVNNLEFFQSEDLLHGTLGELGYKDHFYLTAKTVMHVEKSGSYTFTFYVDDGYDVQIDGKVVHSEPGLSKLDEGQLRFTQYLLEGKHDIEIRYFENGVFSGLLGYYKRADATPAKTRISPYVPRGDKGALIGDDSEFTRFELPN</sequence>
<dbReference type="SUPFAM" id="SSF56988">
    <property type="entry name" value="Anthrax protective antigen"/>
    <property type="match status" value="1"/>
</dbReference>
<evidence type="ECO:0000313" key="3">
    <source>
        <dbReference type="EMBL" id="MDO6423509.1"/>
    </source>
</evidence>
<dbReference type="EMBL" id="JAUOPB010000009">
    <property type="protein sequence ID" value="MDO6423509.1"/>
    <property type="molecule type" value="Genomic_DNA"/>
</dbReference>
<feature type="transmembrane region" description="Helical" evidence="1">
    <location>
        <begin position="97"/>
        <end position="114"/>
    </location>
</feature>
<proteinExistence type="predicted"/>
<feature type="transmembrane region" description="Helical" evidence="1">
    <location>
        <begin position="219"/>
        <end position="236"/>
    </location>
</feature>
<evidence type="ECO:0000313" key="4">
    <source>
        <dbReference type="Proteomes" id="UP001169760"/>
    </source>
</evidence>
<dbReference type="PROSITE" id="PS51820">
    <property type="entry name" value="PA14"/>
    <property type="match status" value="1"/>
</dbReference>
<feature type="transmembrane region" description="Helical" evidence="1">
    <location>
        <begin position="433"/>
        <end position="451"/>
    </location>
</feature>
<dbReference type="AlphaFoldDB" id="A0AAW7X7E8"/>
<evidence type="ECO:0000256" key="1">
    <source>
        <dbReference type="SAM" id="Phobius"/>
    </source>
</evidence>
<feature type="transmembrane region" description="Helical" evidence="1">
    <location>
        <begin position="121"/>
        <end position="140"/>
    </location>
</feature>
<gene>
    <name evidence="3" type="ORF">Q4521_13595</name>
</gene>
<name>A0AAW7X7E8_9GAMM</name>
<feature type="transmembrane region" description="Helical" evidence="1">
    <location>
        <begin position="248"/>
        <end position="267"/>
    </location>
</feature>
<dbReference type="InterPro" id="IPR037524">
    <property type="entry name" value="PA14/GLEYA"/>
</dbReference>
<dbReference type="Proteomes" id="UP001169760">
    <property type="component" value="Unassembled WGS sequence"/>
</dbReference>
<keyword evidence="1" id="KW-0812">Transmembrane</keyword>
<reference evidence="3" key="1">
    <citation type="submission" date="2023-07" db="EMBL/GenBank/DDBJ databases">
        <title>Genome content predicts the carbon catabolic preferences of heterotrophic bacteria.</title>
        <authorList>
            <person name="Gralka M."/>
        </authorList>
    </citation>
    <scope>NUCLEOTIDE SEQUENCE</scope>
    <source>
        <strain evidence="3">I3M17_2</strain>
    </source>
</reference>
<dbReference type="InterPro" id="IPR011658">
    <property type="entry name" value="PA14_dom"/>
</dbReference>
<dbReference type="SMART" id="SM00758">
    <property type="entry name" value="PA14"/>
    <property type="match status" value="1"/>
</dbReference>
<feature type="transmembrane region" description="Helical" evidence="1">
    <location>
        <begin position="382"/>
        <end position="400"/>
    </location>
</feature>
<feature type="transmembrane region" description="Helical" evidence="1">
    <location>
        <begin position="407"/>
        <end position="427"/>
    </location>
</feature>
<keyword evidence="1" id="KW-1133">Transmembrane helix</keyword>
<feature type="transmembrane region" description="Helical" evidence="1">
    <location>
        <begin position="38"/>
        <end position="60"/>
    </location>
</feature>
<dbReference type="RefSeq" id="WP_303493161.1">
    <property type="nucleotide sequence ID" value="NZ_JAUOPB010000009.1"/>
</dbReference>